<sequence>MKKIRTAQGTVLRWAGYFVAFYFSSYFLLSSMGTYGPAAYGTNGIKSYRWYPRGIGVGHPSTYVIGIVYSPLWALDRAHWHTREKSRTGQYPKTDDYPW</sequence>
<reference evidence="2" key="1">
    <citation type="submission" date="2024-07" db="EMBL/GenBank/DDBJ databases">
        <title>Complete genome sequence of Verrucomicrobiaceae bacterium NT6N.</title>
        <authorList>
            <person name="Huang C."/>
            <person name="Takami H."/>
            <person name="Hamasaki K."/>
        </authorList>
    </citation>
    <scope>NUCLEOTIDE SEQUENCE</scope>
    <source>
        <strain evidence="2">NT6N</strain>
    </source>
</reference>
<keyword evidence="1" id="KW-0472">Membrane</keyword>
<keyword evidence="1" id="KW-0812">Transmembrane</keyword>
<feature type="transmembrane region" description="Helical" evidence="1">
    <location>
        <begin position="12"/>
        <end position="35"/>
    </location>
</feature>
<accession>A0AAT9FPB1</accession>
<protein>
    <submittedName>
        <fullName evidence="2">Uncharacterized protein</fullName>
    </submittedName>
</protein>
<evidence type="ECO:0000313" key="2">
    <source>
        <dbReference type="EMBL" id="BDS07957.1"/>
    </source>
</evidence>
<dbReference type="KEGG" id="osu:NT6N_29970"/>
<dbReference type="AlphaFoldDB" id="A0AAT9FPB1"/>
<evidence type="ECO:0000256" key="1">
    <source>
        <dbReference type="SAM" id="Phobius"/>
    </source>
</evidence>
<name>A0AAT9FPB1_9BACT</name>
<organism evidence="2">
    <name type="scientific">Oceaniferula spumae</name>
    <dbReference type="NCBI Taxonomy" id="2979115"/>
    <lineage>
        <taxon>Bacteria</taxon>
        <taxon>Pseudomonadati</taxon>
        <taxon>Verrucomicrobiota</taxon>
        <taxon>Verrucomicrobiia</taxon>
        <taxon>Verrucomicrobiales</taxon>
        <taxon>Verrucomicrobiaceae</taxon>
        <taxon>Oceaniferula</taxon>
    </lineage>
</organism>
<gene>
    <name evidence="2" type="ORF">NT6N_29970</name>
</gene>
<keyword evidence="1" id="KW-1133">Transmembrane helix</keyword>
<proteinExistence type="predicted"/>
<feature type="transmembrane region" description="Helical" evidence="1">
    <location>
        <begin position="55"/>
        <end position="75"/>
    </location>
</feature>
<dbReference type="EMBL" id="AP026866">
    <property type="protein sequence ID" value="BDS07957.1"/>
    <property type="molecule type" value="Genomic_DNA"/>
</dbReference>